<reference evidence="2" key="1">
    <citation type="journal article" date="2006" name="PLoS Biol.">
        <title>Macronuclear genome sequence of the ciliate Tetrahymena thermophila, a model eukaryote.</title>
        <authorList>
            <person name="Eisen J.A."/>
            <person name="Coyne R.S."/>
            <person name="Wu M."/>
            <person name="Wu D."/>
            <person name="Thiagarajan M."/>
            <person name="Wortman J.R."/>
            <person name="Badger J.H."/>
            <person name="Ren Q."/>
            <person name="Amedeo P."/>
            <person name="Jones K.M."/>
            <person name="Tallon L.J."/>
            <person name="Delcher A.L."/>
            <person name="Salzberg S.L."/>
            <person name="Silva J.C."/>
            <person name="Haas B.J."/>
            <person name="Majoros W.H."/>
            <person name="Farzad M."/>
            <person name="Carlton J.M."/>
            <person name="Smith R.K. Jr."/>
            <person name="Garg J."/>
            <person name="Pearlman R.E."/>
            <person name="Karrer K.M."/>
            <person name="Sun L."/>
            <person name="Manning G."/>
            <person name="Elde N.C."/>
            <person name="Turkewitz A.P."/>
            <person name="Asai D.J."/>
            <person name="Wilkes D.E."/>
            <person name="Wang Y."/>
            <person name="Cai H."/>
            <person name="Collins K."/>
            <person name="Stewart B.A."/>
            <person name="Lee S.R."/>
            <person name="Wilamowska K."/>
            <person name="Weinberg Z."/>
            <person name="Ruzzo W.L."/>
            <person name="Wloga D."/>
            <person name="Gaertig J."/>
            <person name="Frankel J."/>
            <person name="Tsao C.-C."/>
            <person name="Gorovsky M.A."/>
            <person name="Keeling P.J."/>
            <person name="Waller R.F."/>
            <person name="Patron N.J."/>
            <person name="Cherry J.M."/>
            <person name="Stover N.A."/>
            <person name="Krieger C.J."/>
            <person name="del Toro C."/>
            <person name="Ryder H.F."/>
            <person name="Williamson S.C."/>
            <person name="Barbeau R.A."/>
            <person name="Hamilton E.P."/>
            <person name="Orias E."/>
        </authorList>
    </citation>
    <scope>NUCLEOTIDE SEQUENCE [LARGE SCALE GENOMIC DNA]</scope>
    <source>
        <strain evidence="2">SB210</strain>
    </source>
</reference>
<dbReference type="AlphaFoldDB" id="I7MB93"/>
<sequence length="336" mass="38469">MKLIISKIINKLTPQILIKYKKYTVAKIKQLIMEDFLDIQIIREQAIIMGNGAHELRNFFAMTKKNDLPELIAIDTLAAQVENQSRQFVQISLNPANLLKPETGKNILRSIYRANNFFLRNLKLDTKELGYSLMSKQLLNQIIENIELQQKIVKNLDKQLNAVFNSYLDQGIEDAQIIADQFKDNQLYKQLNYNLDLSLAKSLENLNLENLVETAKSTCNKAHSIQNAICTYQTIEKVKNPANQINNLSGNIENQFRAILQAFGQQTNNPNGVKQVIQNQTKAAIEQITQITNHQKSISAFYPQEMKYITEACDQIMLSISYFQEIAESKIVEVLN</sequence>
<protein>
    <submittedName>
        <fullName evidence="1">Uncharacterized protein</fullName>
    </submittedName>
</protein>
<evidence type="ECO:0000313" key="1">
    <source>
        <dbReference type="EMBL" id="EAS07904.2"/>
    </source>
</evidence>
<accession>I7MB93</accession>
<dbReference type="KEGG" id="tet:TTHERM_00527410"/>
<dbReference type="Proteomes" id="UP000009168">
    <property type="component" value="Unassembled WGS sequence"/>
</dbReference>
<proteinExistence type="predicted"/>
<gene>
    <name evidence="1" type="ORF">TTHERM_00527410</name>
</gene>
<dbReference type="EMBL" id="GG662209">
    <property type="protein sequence ID" value="EAS07904.2"/>
    <property type="molecule type" value="Genomic_DNA"/>
</dbReference>
<dbReference type="GeneID" id="7839256"/>
<keyword evidence="2" id="KW-1185">Reference proteome</keyword>
<evidence type="ECO:0000313" key="2">
    <source>
        <dbReference type="Proteomes" id="UP000009168"/>
    </source>
</evidence>
<dbReference type="InParanoid" id="I7MB93"/>
<dbReference type="RefSeq" id="XP_001028146.2">
    <property type="nucleotide sequence ID" value="XM_001028146.3"/>
</dbReference>
<organism evidence="1 2">
    <name type="scientific">Tetrahymena thermophila (strain SB210)</name>
    <dbReference type="NCBI Taxonomy" id="312017"/>
    <lineage>
        <taxon>Eukaryota</taxon>
        <taxon>Sar</taxon>
        <taxon>Alveolata</taxon>
        <taxon>Ciliophora</taxon>
        <taxon>Intramacronucleata</taxon>
        <taxon>Oligohymenophorea</taxon>
        <taxon>Hymenostomatida</taxon>
        <taxon>Tetrahymenina</taxon>
        <taxon>Tetrahymenidae</taxon>
        <taxon>Tetrahymena</taxon>
    </lineage>
</organism>
<name>I7MB93_TETTS</name>